<dbReference type="SUPFAM" id="SSF47384">
    <property type="entry name" value="Homodimeric domain of signal transducing histidine kinase"/>
    <property type="match status" value="1"/>
</dbReference>
<gene>
    <name evidence="7" type="ORF">ACFS7Z_03160</name>
</gene>
<dbReference type="SUPFAM" id="SSF55874">
    <property type="entry name" value="ATPase domain of HSP90 chaperone/DNA topoisomerase II/histidine kinase"/>
    <property type="match status" value="1"/>
</dbReference>
<protein>
    <recommendedName>
        <fullName evidence="2">histidine kinase</fullName>
        <ecNumber evidence="2">2.7.13.3</ecNumber>
    </recommendedName>
</protein>
<sequence length="1105" mass="124834">MSQDQQGYMWFSRQTGLFRYDGYQWVAYKNDPADPGSLAANWTECVYADSKGYVWAGTFGQGLERLDPATGKFTHFPHDPSNRNSLSSDTVTGILEDREGMLWIGTHNGLNRYNPSTGIFTHYKQNKKDPYSLSNNQVRALYEDSQGTLWVGTGSPFPGETPTGEGGLNRFDKKTGRFQRFLHDPGNPSSLIDNKVRAILEDSKGNFWIGTYGDGLHTMNREKGTFIRHQFDPEQPEKLSRPYLRSGKTEDGVSFIHEDASGAIWIGSYRGGLNRYDPKTKKQKHFEYSKNIPQSLEDNGTWYAYTSREGVLWISTWGGDIYRVNPHMSTIPYMEMGTAVYTFFEEPSGVLWLGTEQGLIRRDQRNNSSKRFTHDKLNPHSLSDNIVLTIEEGDDGMLLIGTQNGGLNRYDRTTDRFMAYTHNPHVSSSISSDTVGIIKVDEKGNIWVGTAEGLDRFDEKTSTFVHYIDKSDFEKNGIQSVKFSYFTHDSRGNFWIGTARGRNGLHHFNPATGKLRQYLKGEDINGIYEDISGKLWVGTDNGLFRLDTATGQFTPFLDPLTGKHLASVVHITEDNQQCLWVSTSVGLMRLSKARDEVGVYGWNHGINPSAFTYCGYKGRRGDIFLGDMNGYYNFAPAHVGLNNRPPQILLTGFRLFDKPVSPGKRSTLKEPLQQVREIQLPYNENVFSFSFAGIHHINPEGNRHLYKLDNYDNAWRTAGADRTASYFKVPPGEYVFRLKAANSDGVWAEKSLAVIVNPPWWSAWWAIGLYVFVFGGFVWGAIEYRSRKLKCQNRLLEEKVLERTSEVMAQNDEILKKNRKIQAQRDQMEKTLRELQATQAQLIQSEKMASLGELTAGIAHEIQNPLNFVNNFSEVSVELCAEMGHELDAGRVEEAQALIGDLAQNLHKVQQHGRRADSIVKNMLQHSRASSGQKEPTDLNALADEYLHLSYHGMRAKDKTFSVRLIKELDPALEKVEVVPQEMGRVLLNLFNNAFYAVQQRKRHASPGYEPEVQVHTRQLEGLVEVRVRDNGTGIIGKLRNKIFQPFFTTKPSGEGTGLGLSLSYEIITNGHGGKLQVETKQDEYAEFIITLPVRDLVIAESAAV</sequence>
<dbReference type="SMART" id="SM00388">
    <property type="entry name" value="HisKA"/>
    <property type="match status" value="1"/>
</dbReference>
<evidence type="ECO:0000259" key="6">
    <source>
        <dbReference type="PROSITE" id="PS50109"/>
    </source>
</evidence>
<evidence type="ECO:0000256" key="5">
    <source>
        <dbReference type="SAM" id="Phobius"/>
    </source>
</evidence>
<dbReference type="SUPFAM" id="SSF63829">
    <property type="entry name" value="Calcium-dependent phosphotriesterase"/>
    <property type="match status" value="2"/>
</dbReference>
<dbReference type="InterPro" id="IPR013783">
    <property type="entry name" value="Ig-like_fold"/>
</dbReference>
<dbReference type="Gene3D" id="1.10.287.130">
    <property type="match status" value="1"/>
</dbReference>
<keyword evidence="5" id="KW-1133">Transmembrane helix</keyword>
<dbReference type="PROSITE" id="PS50109">
    <property type="entry name" value="HIS_KIN"/>
    <property type="match status" value="1"/>
</dbReference>
<name>A0ABW6BNB2_9BACT</name>
<dbReference type="CDD" id="cd00082">
    <property type="entry name" value="HisKA"/>
    <property type="match status" value="1"/>
</dbReference>
<keyword evidence="8" id="KW-1185">Reference proteome</keyword>
<feature type="transmembrane region" description="Helical" evidence="5">
    <location>
        <begin position="760"/>
        <end position="782"/>
    </location>
</feature>
<feature type="domain" description="Histidine kinase" evidence="6">
    <location>
        <begin position="857"/>
        <end position="1096"/>
    </location>
</feature>
<evidence type="ECO:0000313" key="8">
    <source>
        <dbReference type="Proteomes" id="UP001597641"/>
    </source>
</evidence>
<reference evidence="8" key="1">
    <citation type="journal article" date="2019" name="Int. J. Syst. Evol. Microbiol.">
        <title>The Global Catalogue of Microorganisms (GCM) 10K type strain sequencing project: providing services to taxonomists for standard genome sequencing and annotation.</title>
        <authorList>
            <consortium name="The Broad Institute Genomics Platform"/>
            <consortium name="The Broad Institute Genome Sequencing Center for Infectious Disease"/>
            <person name="Wu L."/>
            <person name="Ma J."/>
        </authorList>
    </citation>
    <scope>NUCLEOTIDE SEQUENCE [LARGE SCALE GENOMIC DNA]</scope>
    <source>
        <strain evidence="8">KCTC 23984</strain>
    </source>
</reference>
<dbReference type="InterPro" id="IPR003661">
    <property type="entry name" value="HisK_dim/P_dom"/>
</dbReference>
<dbReference type="InterPro" id="IPR036097">
    <property type="entry name" value="HisK_dim/P_sf"/>
</dbReference>
<dbReference type="Gene3D" id="2.60.40.10">
    <property type="entry name" value="Immunoglobulins"/>
    <property type="match status" value="1"/>
</dbReference>
<dbReference type="InterPro" id="IPR003594">
    <property type="entry name" value="HATPase_dom"/>
</dbReference>
<dbReference type="SMART" id="SM00387">
    <property type="entry name" value="HATPase_c"/>
    <property type="match status" value="1"/>
</dbReference>
<evidence type="ECO:0000256" key="2">
    <source>
        <dbReference type="ARBA" id="ARBA00012438"/>
    </source>
</evidence>
<dbReference type="InterPro" id="IPR036890">
    <property type="entry name" value="HATPase_C_sf"/>
</dbReference>
<dbReference type="PRINTS" id="PR00344">
    <property type="entry name" value="BCTRLSENSOR"/>
</dbReference>
<dbReference type="Pfam" id="PF02518">
    <property type="entry name" value="HATPase_c"/>
    <property type="match status" value="1"/>
</dbReference>
<evidence type="ECO:0000313" key="7">
    <source>
        <dbReference type="EMBL" id="MFD2999348.1"/>
    </source>
</evidence>
<feature type="coiled-coil region" evidence="4">
    <location>
        <begin position="811"/>
        <end position="848"/>
    </location>
</feature>
<dbReference type="InterPro" id="IPR011123">
    <property type="entry name" value="Y_Y_Y"/>
</dbReference>
<dbReference type="PANTHER" id="PTHR43547">
    <property type="entry name" value="TWO-COMPONENT HISTIDINE KINASE"/>
    <property type="match status" value="1"/>
</dbReference>
<evidence type="ECO:0000256" key="1">
    <source>
        <dbReference type="ARBA" id="ARBA00000085"/>
    </source>
</evidence>
<dbReference type="EC" id="2.7.13.3" evidence="2"/>
<organism evidence="7 8">
    <name type="scientific">Pontibacter toksunensis</name>
    <dbReference type="NCBI Taxonomy" id="1332631"/>
    <lineage>
        <taxon>Bacteria</taxon>
        <taxon>Pseudomonadati</taxon>
        <taxon>Bacteroidota</taxon>
        <taxon>Cytophagia</taxon>
        <taxon>Cytophagales</taxon>
        <taxon>Hymenobacteraceae</taxon>
        <taxon>Pontibacter</taxon>
    </lineage>
</organism>
<dbReference type="Pfam" id="PF00512">
    <property type="entry name" value="HisKA"/>
    <property type="match status" value="1"/>
</dbReference>
<dbReference type="InterPro" id="IPR005467">
    <property type="entry name" value="His_kinase_dom"/>
</dbReference>
<proteinExistence type="predicted"/>
<accession>A0ABW6BNB2</accession>
<comment type="caution">
    <text evidence="7">The sequence shown here is derived from an EMBL/GenBank/DDBJ whole genome shotgun (WGS) entry which is preliminary data.</text>
</comment>
<dbReference type="InterPro" id="IPR015943">
    <property type="entry name" value="WD40/YVTN_repeat-like_dom_sf"/>
</dbReference>
<evidence type="ECO:0000256" key="3">
    <source>
        <dbReference type="ARBA" id="ARBA00022553"/>
    </source>
</evidence>
<dbReference type="RefSeq" id="WP_377480789.1">
    <property type="nucleotide sequence ID" value="NZ_JBHUOX010000002.1"/>
</dbReference>
<evidence type="ECO:0000256" key="4">
    <source>
        <dbReference type="SAM" id="Coils"/>
    </source>
</evidence>
<dbReference type="InterPro" id="IPR011110">
    <property type="entry name" value="Reg_prop"/>
</dbReference>
<dbReference type="PANTHER" id="PTHR43547:SF2">
    <property type="entry name" value="HYBRID SIGNAL TRANSDUCTION HISTIDINE KINASE C"/>
    <property type="match status" value="1"/>
</dbReference>
<keyword evidence="3" id="KW-0597">Phosphoprotein</keyword>
<dbReference type="EMBL" id="JBHUOX010000002">
    <property type="protein sequence ID" value="MFD2999348.1"/>
    <property type="molecule type" value="Genomic_DNA"/>
</dbReference>
<dbReference type="Proteomes" id="UP001597641">
    <property type="component" value="Unassembled WGS sequence"/>
</dbReference>
<dbReference type="Pfam" id="PF07495">
    <property type="entry name" value="Y_Y_Y"/>
    <property type="match status" value="1"/>
</dbReference>
<dbReference type="InterPro" id="IPR004358">
    <property type="entry name" value="Sig_transdc_His_kin-like_C"/>
</dbReference>
<keyword evidence="5" id="KW-0472">Membrane</keyword>
<dbReference type="Gene3D" id="2.130.10.10">
    <property type="entry name" value="YVTN repeat-like/Quinoprotein amine dehydrogenase"/>
    <property type="match status" value="5"/>
</dbReference>
<comment type="catalytic activity">
    <reaction evidence="1">
        <text>ATP + protein L-histidine = ADP + protein N-phospho-L-histidine.</text>
        <dbReference type="EC" id="2.7.13.3"/>
    </reaction>
</comment>
<keyword evidence="4" id="KW-0175">Coiled coil</keyword>
<dbReference type="Gene3D" id="3.30.565.10">
    <property type="entry name" value="Histidine kinase-like ATPase, C-terminal domain"/>
    <property type="match status" value="1"/>
</dbReference>
<keyword evidence="5" id="KW-0812">Transmembrane</keyword>
<dbReference type="Pfam" id="PF07494">
    <property type="entry name" value="Reg_prop"/>
    <property type="match status" value="4"/>
</dbReference>